<keyword evidence="2" id="KW-1185">Reference proteome</keyword>
<proteinExistence type="predicted"/>
<protein>
    <submittedName>
        <fullName evidence="1">Uncharacterized protein</fullName>
    </submittedName>
</protein>
<reference evidence="1 2" key="1">
    <citation type="submission" date="2020-09" db="EMBL/GenBank/DDBJ databases">
        <title>De no assembly of potato wild relative species, Solanum commersonii.</title>
        <authorList>
            <person name="Cho K."/>
        </authorList>
    </citation>
    <scope>NUCLEOTIDE SEQUENCE [LARGE SCALE GENOMIC DNA]</scope>
    <source>
        <strain evidence="1">LZ3.2</strain>
        <tissue evidence="1">Leaf</tissue>
    </source>
</reference>
<gene>
    <name evidence="1" type="ORF">H5410_003605</name>
</gene>
<accession>A0A9J6B5H1</accession>
<organism evidence="1 2">
    <name type="scientific">Solanum commersonii</name>
    <name type="common">Commerson's wild potato</name>
    <name type="synonym">Commerson's nightshade</name>
    <dbReference type="NCBI Taxonomy" id="4109"/>
    <lineage>
        <taxon>Eukaryota</taxon>
        <taxon>Viridiplantae</taxon>
        <taxon>Streptophyta</taxon>
        <taxon>Embryophyta</taxon>
        <taxon>Tracheophyta</taxon>
        <taxon>Spermatophyta</taxon>
        <taxon>Magnoliopsida</taxon>
        <taxon>eudicotyledons</taxon>
        <taxon>Gunneridae</taxon>
        <taxon>Pentapetalae</taxon>
        <taxon>asterids</taxon>
        <taxon>lamiids</taxon>
        <taxon>Solanales</taxon>
        <taxon>Solanaceae</taxon>
        <taxon>Solanoideae</taxon>
        <taxon>Solaneae</taxon>
        <taxon>Solanum</taxon>
    </lineage>
</organism>
<evidence type="ECO:0000313" key="1">
    <source>
        <dbReference type="EMBL" id="KAG5631888.1"/>
    </source>
</evidence>
<evidence type="ECO:0000313" key="2">
    <source>
        <dbReference type="Proteomes" id="UP000824120"/>
    </source>
</evidence>
<sequence>MFSAKNDTLRIQLVHKQKNFFYMHLNAAENNLDIVEQCLGMNKAVQLPILEKGRSTMLN</sequence>
<dbReference type="AlphaFoldDB" id="A0A9J6B5H1"/>
<dbReference type="Proteomes" id="UP000824120">
    <property type="component" value="Chromosome 1"/>
</dbReference>
<name>A0A9J6B5H1_SOLCO</name>
<dbReference type="EMBL" id="JACXVP010000001">
    <property type="protein sequence ID" value="KAG5631888.1"/>
    <property type="molecule type" value="Genomic_DNA"/>
</dbReference>
<comment type="caution">
    <text evidence="1">The sequence shown here is derived from an EMBL/GenBank/DDBJ whole genome shotgun (WGS) entry which is preliminary data.</text>
</comment>